<reference evidence="2" key="1">
    <citation type="submission" date="2021-02" db="EMBL/GenBank/DDBJ databases">
        <authorList>
            <person name="Dougan E. K."/>
            <person name="Rhodes N."/>
            <person name="Thang M."/>
            <person name="Chan C."/>
        </authorList>
    </citation>
    <scope>NUCLEOTIDE SEQUENCE</scope>
</reference>
<protein>
    <submittedName>
        <fullName evidence="2">Uncharacterized protein</fullName>
    </submittedName>
</protein>
<feature type="compositionally biased region" description="Basic and acidic residues" evidence="1">
    <location>
        <begin position="1"/>
        <end position="12"/>
    </location>
</feature>
<gene>
    <name evidence="2" type="ORF">PGLA1383_LOCUS3655</name>
</gene>
<evidence type="ECO:0000313" key="2">
    <source>
        <dbReference type="EMBL" id="CAE8584728.1"/>
    </source>
</evidence>
<dbReference type="Proteomes" id="UP000654075">
    <property type="component" value="Unassembled WGS sequence"/>
</dbReference>
<keyword evidence="3" id="KW-1185">Reference proteome</keyword>
<name>A0A813DFH2_POLGL</name>
<dbReference type="OrthoDB" id="415672at2759"/>
<sequence length="128" mass="14669">MLGLSRSRDSLKPRARYRAVSNGENQFSTRPTRARRRPGASEATFQLQLSLLDSQFCHGMYRLVFDADGNLGSTTSVYKDISVQCDQEAGCDPVRHPYPPFAFASFESRRYWYQYTSFVQFPHVASEQ</sequence>
<dbReference type="AlphaFoldDB" id="A0A813DFH2"/>
<proteinExistence type="predicted"/>
<feature type="region of interest" description="Disordered" evidence="1">
    <location>
        <begin position="1"/>
        <end position="39"/>
    </location>
</feature>
<evidence type="ECO:0000313" key="3">
    <source>
        <dbReference type="Proteomes" id="UP000654075"/>
    </source>
</evidence>
<dbReference type="EMBL" id="CAJNNV010001295">
    <property type="protein sequence ID" value="CAE8584728.1"/>
    <property type="molecule type" value="Genomic_DNA"/>
</dbReference>
<comment type="caution">
    <text evidence="2">The sequence shown here is derived from an EMBL/GenBank/DDBJ whole genome shotgun (WGS) entry which is preliminary data.</text>
</comment>
<organism evidence="2 3">
    <name type="scientific">Polarella glacialis</name>
    <name type="common">Dinoflagellate</name>
    <dbReference type="NCBI Taxonomy" id="89957"/>
    <lineage>
        <taxon>Eukaryota</taxon>
        <taxon>Sar</taxon>
        <taxon>Alveolata</taxon>
        <taxon>Dinophyceae</taxon>
        <taxon>Suessiales</taxon>
        <taxon>Suessiaceae</taxon>
        <taxon>Polarella</taxon>
    </lineage>
</organism>
<accession>A0A813DFH2</accession>
<evidence type="ECO:0000256" key="1">
    <source>
        <dbReference type="SAM" id="MobiDB-lite"/>
    </source>
</evidence>